<evidence type="ECO:0000313" key="2">
    <source>
        <dbReference type="EMBL" id="SFP87514.1"/>
    </source>
</evidence>
<keyword evidence="3" id="KW-1185">Reference proteome</keyword>
<dbReference type="OrthoDB" id="1246242at2"/>
<accession>A0A1I5TWT8</accession>
<evidence type="ECO:0000259" key="1">
    <source>
        <dbReference type="Pfam" id="PF13472"/>
    </source>
</evidence>
<organism evidence="2 3">
    <name type="scientific">Pseudarcicella hirudinis</name>
    <dbReference type="NCBI Taxonomy" id="1079859"/>
    <lineage>
        <taxon>Bacteria</taxon>
        <taxon>Pseudomonadati</taxon>
        <taxon>Bacteroidota</taxon>
        <taxon>Cytophagia</taxon>
        <taxon>Cytophagales</taxon>
        <taxon>Flectobacillaceae</taxon>
        <taxon>Pseudarcicella</taxon>
    </lineage>
</organism>
<evidence type="ECO:0000313" key="3">
    <source>
        <dbReference type="Proteomes" id="UP000199306"/>
    </source>
</evidence>
<dbReference type="SUPFAM" id="SSF52266">
    <property type="entry name" value="SGNH hydrolase"/>
    <property type="match status" value="1"/>
</dbReference>
<dbReference type="PANTHER" id="PTHR30383">
    <property type="entry name" value="THIOESTERASE 1/PROTEASE 1/LYSOPHOSPHOLIPASE L1"/>
    <property type="match status" value="1"/>
</dbReference>
<protein>
    <submittedName>
        <fullName evidence="2">GDSL-like Lipase/Acylhydrolase</fullName>
    </submittedName>
</protein>
<proteinExistence type="predicted"/>
<dbReference type="AlphaFoldDB" id="A0A1I5TWT8"/>
<dbReference type="CDD" id="cd00229">
    <property type="entry name" value="SGNH_hydrolase"/>
    <property type="match status" value="1"/>
</dbReference>
<dbReference type="InterPro" id="IPR036514">
    <property type="entry name" value="SGNH_hydro_sf"/>
</dbReference>
<dbReference type="InterPro" id="IPR013830">
    <property type="entry name" value="SGNH_hydro"/>
</dbReference>
<feature type="domain" description="SGNH hydrolase-type esterase" evidence="1">
    <location>
        <begin position="26"/>
        <end position="196"/>
    </location>
</feature>
<name>A0A1I5TWT8_9BACT</name>
<sequence length="275" mass="31285">MKRILVFITLILCCAGTSPRKITWLALGDSITYLNDHQDETGKRITKGYMTLLTGKFPQVEYINQGHNGWTSVKIAENIGSLGLVKADVYSVFLGTNDWWQGKTIGTLSDYEQNTGTGTIYGSFRIITDKLKNLNKKARIILITPMQRGDFVYINGFRNNAFSSDKLKNGQSLEQVCNAVIEIGKLEKMPVVDLYHESGMTLENMVKFKRLKDPQTGLYKNYTYPEYKDIPFDPEKDEYPYPAEAADMTYDGLHPSDKGYEIITDMLIQKWKGLK</sequence>
<dbReference type="EMBL" id="FOXH01000006">
    <property type="protein sequence ID" value="SFP87514.1"/>
    <property type="molecule type" value="Genomic_DNA"/>
</dbReference>
<keyword evidence="2" id="KW-0378">Hydrolase</keyword>
<dbReference type="Proteomes" id="UP000199306">
    <property type="component" value="Unassembled WGS sequence"/>
</dbReference>
<gene>
    <name evidence="2" type="ORF">SAMN04515674_106245</name>
</gene>
<dbReference type="GO" id="GO:0016788">
    <property type="term" value="F:hydrolase activity, acting on ester bonds"/>
    <property type="evidence" value="ECO:0007669"/>
    <property type="project" value="UniProtKB-ARBA"/>
</dbReference>
<dbReference type="Pfam" id="PF13472">
    <property type="entry name" value="Lipase_GDSL_2"/>
    <property type="match status" value="1"/>
</dbReference>
<dbReference type="InterPro" id="IPR051532">
    <property type="entry name" value="Ester_Hydrolysis_Enzymes"/>
</dbReference>
<reference evidence="2 3" key="1">
    <citation type="submission" date="2016-10" db="EMBL/GenBank/DDBJ databases">
        <authorList>
            <person name="de Groot N.N."/>
        </authorList>
    </citation>
    <scope>NUCLEOTIDE SEQUENCE [LARGE SCALE GENOMIC DNA]</scope>
    <source>
        <strain evidence="3">E92,LMG 26720,CCM 7988</strain>
    </source>
</reference>
<dbReference type="RefSeq" id="WP_092017504.1">
    <property type="nucleotide sequence ID" value="NZ_FOXH01000006.1"/>
</dbReference>
<dbReference type="STRING" id="1079859.SAMN04515674_106245"/>
<dbReference type="Gene3D" id="3.40.50.1110">
    <property type="entry name" value="SGNH hydrolase"/>
    <property type="match status" value="1"/>
</dbReference>